<dbReference type="AlphaFoldDB" id="A0A6H1UIH4"/>
<dbReference type="GO" id="GO:0004077">
    <property type="term" value="F:biotin--[biotin carboxyl-carrier protein] ligase activity"/>
    <property type="evidence" value="ECO:0007669"/>
    <property type="project" value="UniProtKB-UniRule"/>
</dbReference>
<evidence type="ECO:0000259" key="7">
    <source>
        <dbReference type="PROSITE" id="PS51733"/>
    </source>
</evidence>
<evidence type="ECO:0000313" key="8">
    <source>
        <dbReference type="EMBL" id="QIZ78429.1"/>
    </source>
</evidence>
<dbReference type="EC" id="6.3.4.15" evidence="6"/>
<comment type="catalytic activity">
    <reaction evidence="5 6">
        <text>biotin + L-lysyl-[protein] + ATP = N(6)-biotinyl-L-lysyl-[protein] + AMP + diphosphate + H(+)</text>
        <dbReference type="Rhea" id="RHEA:11756"/>
        <dbReference type="Rhea" id="RHEA-COMP:9752"/>
        <dbReference type="Rhea" id="RHEA-COMP:10505"/>
        <dbReference type="ChEBI" id="CHEBI:15378"/>
        <dbReference type="ChEBI" id="CHEBI:29969"/>
        <dbReference type="ChEBI" id="CHEBI:30616"/>
        <dbReference type="ChEBI" id="CHEBI:33019"/>
        <dbReference type="ChEBI" id="CHEBI:57586"/>
        <dbReference type="ChEBI" id="CHEBI:83144"/>
        <dbReference type="ChEBI" id="CHEBI:456215"/>
        <dbReference type="EC" id="6.3.4.15"/>
    </reaction>
</comment>
<organism evidence="8 9">
    <name type="scientific">Ferrimonas lipolytica</name>
    <dbReference type="NCBI Taxonomy" id="2724191"/>
    <lineage>
        <taxon>Bacteria</taxon>
        <taxon>Pseudomonadati</taxon>
        <taxon>Pseudomonadota</taxon>
        <taxon>Gammaproteobacteria</taxon>
        <taxon>Alteromonadales</taxon>
        <taxon>Ferrimonadaceae</taxon>
        <taxon>Ferrimonas</taxon>
    </lineage>
</organism>
<dbReference type="InterPro" id="IPR045864">
    <property type="entry name" value="aa-tRNA-synth_II/BPL/LPL"/>
</dbReference>
<dbReference type="InterPro" id="IPR036388">
    <property type="entry name" value="WH-like_DNA-bd_sf"/>
</dbReference>
<evidence type="ECO:0000256" key="4">
    <source>
        <dbReference type="ARBA" id="ARBA00023267"/>
    </source>
</evidence>
<dbReference type="InterPro" id="IPR030855">
    <property type="entry name" value="Bifunct_BirA"/>
</dbReference>
<dbReference type="GO" id="GO:0005737">
    <property type="term" value="C:cytoplasm"/>
    <property type="evidence" value="ECO:0007669"/>
    <property type="project" value="TreeGrafter"/>
</dbReference>
<feature type="binding site" evidence="6">
    <location>
        <begin position="114"/>
        <end position="116"/>
    </location>
    <ligand>
        <name>biotin</name>
        <dbReference type="ChEBI" id="CHEBI:57586"/>
    </ligand>
</feature>
<sequence length="318" mass="34937">MISETRQRLIQLLADGEFRSGEWLAEHLGLSRAAIHNNIEALAELGLEIYRVKGKGYRLERPLSLLDGAVVNQQRQAPLHLFWQIDSTNAYLMKRKHLCTNGEACLAEMQTAGRGRRGREWVSPLACHIYLSYFHRLEQGMAAAAGLSLAVGVMLVEALEQAGFDGVGLKWPNDLYLDNKKLAGILVELNGQFGEPAEVVVGCGVNVSMPSGVATAIDQPWQELQFLQEGLIDRSRLASTILRHLDAGLTEFEHSGLAPFVVRWQQRDQFAGRAVKLLVGENTIRGTAAGIDLQGNLLLNIDGEIKAFAAGEISMRAD</sequence>
<dbReference type="KEGG" id="fes:HER31_16900"/>
<evidence type="ECO:0000256" key="5">
    <source>
        <dbReference type="ARBA" id="ARBA00047846"/>
    </source>
</evidence>
<dbReference type="GO" id="GO:0006355">
    <property type="term" value="P:regulation of DNA-templated transcription"/>
    <property type="evidence" value="ECO:0007669"/>
    <property type="project" value="UniProtKB-UniRule"/>
</dbReference>
<dbReference type="PROSITE" id="PS51733">
    <property type="entry name" value="BPL_LPL_CATALYTIC"/>
    <property type="match status" value="1"/>
</dbReference>
<dbReference type="RefSeq" id="WP_168662389.1">
    <property type="nucleotide sequence ID" value="NZ_CP051180.1"/>
</dbReference>
<comment type="function">
    <text evidence="6">Acts both as a biotin--[acetyl-CoA-carboxylase] ligase and a biotin-operon repressor. In the presence of ATP, BirA activates biotin to form the BirA-biotinyl-5'-adenylate (BirA-bio-5'-AMP or holoBirA) complex. HoloBirA can either transfer the biotinyl moiety to the biotin carboxyl carrier protein (BCCP) subunit of acetyl-CoA carboxylase, or bind to the biotin operator site and inhibit transcription of the operon.</text>
</comment>
<evidence type="ECO:0000256" key="6">
    <source>
        <dbReference type="HAMAP-Rule" id="MF_00978"/>
    </source>
</evidence>
<dbReference type="InterPro" id="IPR011991">
    <property type="entry name" value="ArsR-like_HTH"/>
</dbReference>
<dbReference type="InterPro" id="IPR036390">
    <property type="entry name" value="WH_DNA-bd_sf"/>
</dbReference>
<dbReference type="Proteomes" id="UP000501602">
    <property type="component" value="Chromosome"/>
</dbReference>
<dbReference type="SUPFAM" id="SSF46785">
    <property type="entry name" value="Winged helix' DNA-binding domain"/>
    <property type="match status" value="1"/>
</dbReference>
<accession>A0A6H1UIH4</accession>
<dbReference type="InterPro" id="IPR004408">
    <property type="entry name" value="Biotin_CoA_COase_ligase"/>
</dbReference>
<keyword evidence="9" id="KW-1185">Reference proteome</keyword>
<dbReference type="Gene3D" id="1.10.10.10">
    <property type="entry name" value="Winged helix-like DNA-binding domain superfamily/Winged helix DNA-binding domain"/>
    <property type="match status" value="1"/>
</dbReference>
<keyword evidence="6" id="KW-0678">Repressor</keyword>
<dbReference type="CDD" id="cd16442">
    <property type="entry name" value="BPL"/>
    <property type="match status" value="1"/>
</dbReference>
<dbReference type="HAMAP" id="MF_00978">
    <property type="entry name" value="Bifunct_BirA"/>
    <property type="match status" value="1"/>
</dbReference>
<dbReference type="NCBIfam" id="TIGR00121">
    <property type="entry name" value="birA_ligase"/>
    <property type="match status" value="1"/>
</dbReference>
<dbReference type="Pfam" id="PF08279">
    <property type="entry name" value="HTH_11"/>
    <property type="match status" value="1"/>
</dbReference>
<evidence type="ECO:0000256" key="3">
    <source>
        <dbReference type="ARBA" id="ARBA00022840"/>
    </source>
</evidence>
<dbReference type="InterPro" id="IPR013196">
    <property type="entry name" value="HTH_11"/>
</dbReference>
<reference evidence="8 9" key="1">
    <citation type="submission" date="2020-04" db="EMBL/GenBank/DDBJ databases">
        <title>Ferrimonas sp. S7 isolated from sea water.</title>
        <authorList>
            <person name="Bae S.S."/>
            <person name="Baek K."/>
        </authorList>
    </citation>
    <scope>NUCLEOTIDE SEQUENCE [LARGE SCALE GENOMIC DNA]</scope>
    <source>
        <strain evidence="8 9">S7</strain>
    </source>
</reference>
<gene>
    <name evidence="6 8" type="primary">birA</name>
    <name evidence="8" type="ORF">HER31_16900</name>
</gene>
<feature type="binding site" evidence="6">
    <location>
        <position position="110"/>
    </location>
    <ligand>
        <name>biotin</name>
        <dbReference type="ChEBI" id="CHEBI:57586"/>
    </ligand>
</feature>
<protein>
    <recommendedName>
        <fullName evidence="6">Bifunctional ligase/repressor BirA</fullName>
    </recommendedName>
    <alternativeName>
        <fullName evidence="6">Biotin operon repressor</fullName>
    </alternativeName>
    <alternativeName>
        <fullName evidence="6">Biotin--[acetyl-CoA-carboxylase] ligase</fullName>
        <ecNumber evidence="6">6.3.4.15</ecNumber>
    </alternativeName>
    <alternativeName>
        <fullName evidence="6">Biotin--protein ligase</fullName>
    </alternativeName>
    <alternativeName>
        <fullName evidence="6">Biotin-[acetyl-CoA carboxylase] synthetase</fullName>
    </alternativeName>
</protein>
<dbReference type="InterPro" id="IPR008988">
    <property type="entry name" value="Transcriptional_repressor_C"/>
</dbReference>
<feature type="domain" description="BPL/LPL catalytic" evidence="7">
    <location>
        <begin position="72"/>
        <end position="253"/>
    </location>
</feature>
<keyword evidence="4 6" id="KW-0092">Biotin</keyword>
<evidence type="ECO:0000256" key="1">
    <source>
        <dbReference type="ARBA" id="ARBA00022598"/>
    </source>
</evidence>
<dbReference type="PANTHER" id="PTHR12835">
    <property type="entry name" value="BIOTIN PROTEIN LIGASE"/>
    <property type="match status" value="1"/>
</dbReference>
<dbReference type="Pfam" id="PF02237">
    <property type="entry name" value="BPL_C"/>
    <property type="match status" value="1"/>
</dbReference>
<dbReference type="Gene3D" id="3.30.930.10">
    <property type="entry name" value="Bira Bifunctional Protein, Domain 2"/>
    <property type="match status" value="1"/>
</dbReference>
<dbReference type="PANTHER" id="PTHR12835:SF5">
    <property type="entry name" value="BIOTIN--PROTEIN LIGASE"/>
    <property type="match status" value="1"/>
</dbReference>
<keyword evidence="6" id="KW-0805">Transcription regulation</keyword>
<comment type="similarity">
    <text evidence="6">Belongs to the biotin--protein ligase family.</text>
</comment>
<keyword evidence="6" id="KW-0804">Transcription</keyword>
<feature type="binding site" evidence="6">
    <location>
        <position position="181"/>
    </location>
    <ligand>
        <name>biotin</name>
        <dbReference type="ChEBI" id="CHEBI:57586"/>
    </ligand>
</feature>
<keyword evidence="2 6" id="KW-0547">Nucleotide-binding</keyword>
<keyword evidence="3 6" id="KW-0067">ATP-binding</keyword>
<evidence type="ECO:0000313" key="9">
    <source>
        <dbReference type="Proteomes" id="UP000501602"/>
    </source>
</evidence>
<feature type="DNA-binding region" description="H-T-H motif" evidence="6">
    <location>
        <begin position="21"/>
        <end position="40"/>
    </location>
</feature>
<dbReference type="CDD" id="cd00090">
    <property type="entry name" value="HTH_ARSR"/>
    <property type="match status" value="1"/>
</dbReference>
<dbReference type="NCBIfam" id="NF008847">
    <property type="entry name" value="PRK11886.1-2"/>
    <property type="match status" value="1"/>
</dbReference>
<feature type="binding site" evidence="6">
    <location>
        <begin position="87"/>
        <end position="89"/>
    </location>
    <ligand>
        <name>biotin</name>
        <dbReference type="ChEBI" id="CHEBI:57586"/>
    </ligand>
</feature>
<keyword evidence="6" id="KW-0238">DNA-binding</keyword>
<dbReference type="EMBL" id="CP051180">
    <property type="protein sequence ID" value="QIZ78429.1"/>
    <property type="molecule type" value="Genomic_DNA"/>
</dbReference>
<dbReference type="GO" id="GO:0003677">
    <property type="term" value="F:DNA binding"/>
    <property type="evidence" value="ECO:0007669"/>
    <property type="project" value="UniProtKB-UniRule"/>
</dbReference>
<evidence type="ECO:0000256" key="2">
    <source>
        <dbReference type="ARBA" id="ARBA00022741"/>
    </source>
</evidence>
<proteinExistence type="inferred from homology"/>
<dbReference type="Gene3D" id="2.30.30.100">
    <property type="match status" value="1"/>
</dbReference>
<dbReference type="GO" id="GO:0005524">
    <property type="term" value="F:ATP binding"/>
    <property type="evidence" value="ECO:0007669"/>
    <property type="project" value="UniProtKB-UniRule"/>
</dbReference>
<dbReference type="InterPro" id="IPR004143">
    <property type="entry name" value="BPL_LPL_catalytic"/>
</dbReference>
<dbReference type="InterPro" id="IPR003142">
    <property type="entry name" value="BPL_C"/>
</dbReference>
<dbReference type="Pfam" id="PF03099">
    <property type="entry name" value="BPL_LplA_LipB"/>
    <property type="match status" value="1"/>
</dbReference>
<dbReference type="SUPFAM" id="SSF55681">
    <property type="entry name" value="Class II aaRS and biotin synthetases"/>
    <property type="match status" value="1"/>
</dbReference>
<name>A0A6H1UIH4_9GAMM</name>
<dbReference type="SUPFAM" id="SSF50037">
    <property type="entry name" value="C-terminal domain of transcriptional repressors"/>
    <property type="match status" value="1"/>
</dbReference>
<keyword evidence="1 6" id="KW-0436">Ligase</keyword>